<feature type="transmembrane region" description="Helical" evidence="2">
    <location>
        <begin position="72"/>
        <end position="96"/>
    </location>
</feature>
<keyword evidence="2" id="KW-1133">Transmembrane helix</keyword>
<dbReference type="AlphaFoldDB" id="A0A8H7EER5"/>
<dbReference type="GeneID" id="62206750"/>
<keyword evidence="4" id="KW-1185">Reference proteome</keyword>
<comment type="caution">
    <text evidence="3">The sequence shown here is derived from an EMBL/GenBank/DDBJ whole genome shotgun (WGS) entry which is preliminary data.</text>
</comment>
<feature type="transmembrane region" description="Helical" evidence="2">
    <location>
        <begin position="32"/>
        <end position="52"/>
    </location>
</feature>
<name>A0A8H7EER5_9PLEO</name>
<dbReference type="EMBL" id="JAAABM010000013">
    <property type="protein sequence ID" value="KAF7673202.1"/>
    <property type="molecule type" value="Genomic_DNA"/>
</dbReference>
<dbReference type="PANTHER" id="PTHR35179">
    <property type="entry name" value="PROTEIN CBG02620"/>
    <property type="match status" value="1"/>
</dbReference>
<keyword evidence="2" id="KW-0472">Membrane</keyword>
<gene>
    <name evidence="3" type="ORF">GT037_008525</name>
</gene>
<feature type="transmembrane region" description="Helical" evidence="2">
    <location>
        <begin position="159"/>
        <end position="178"/>
    </location>
</feature>
<dbReference type="RefSeq" id="XP_038783537.1">
    <property type="nucleotide sequence ID" value="XM_038933572.1"/>
</dbReference>
<feature type="region of interest" description="Disordered" evidence="1">
    <location>
        <begin position="304"/>
        <end position="397"/>
    </location>
</feature>
<accession>A0A8H7EER5</accession>
<feature type="transmembrane region" description="Helical" evidence="2">
    <location>
        <begin position="117"/>
        <end position="139"/>
    </location>
</feature>
<protein>
    <submittedName>
        <fullName evidence="3">Uncharacterized protein</fullName>
    </submittedName>
</protein>
<proteinExistence type="predicted"/>
<feature type="transmembrane region" description="Helical" evidence="2">
    <location>
        <begin position="199"/>
        <end position="225"/>
    </location>
</feature>
<reference evidence="3" key="1">
    <citation type="submission" date="2020-01" db="EMBL/GenBank/DDBJ databases">
        <authorList>
            <person name="Feng Z.H.Z."/>
        </authorList>
    </citation>
    <scope>NUCLEOTIDE SEQUENCE</scope>
    <source>
        <strain evidence="3">CBS107.38</strain>
    </source>
</reference>
<evidence type="ECO:0000313" key="4">
    <source>
        <dbReference type="Proteomes" id="UP000596902"/>
    </source>
</evidence>
<organism evidence="3 4">
    <name type="scientific">Alternaria burnsii</name>
    <dbReference type="NCBI Taxonomy" id="1187904"/>
    <lineage>
        <taxon>Eukaryota</taxon>
        <taxon>Fungi</taxon>
        <taxon>Dikarya</taxon>
        <taxon>Ascomycota</taxon>
        <taxon>Pezizomycotina</taxon>
        <taxon>Dothideomycetes</taxon>
        <taxon>Pleosporomycetidae</taxon>
        <taxon>Pleosporales</taxon>
        <taxon>Pleosporineae</taxon>
        <taxon>Pleosporaceae</taxon>
        <taxon>Alternaria</taxon>
        <taxon>Alternaria sect. Alternaria</taxon>
    </lineage>
</organism>
<sequence length="397" mass="44763">MGDKFAAPPGFTAWGPFVRDNYTPILVTRTDIALAAAAFGLANFFAITASFIGVRQTKSCRRPRTSAYIWMIWLEIAASVAISIELLCWVIQIQLLPQIIINRIRIILQDRVRGRRLIIGTAIYVTLINISVFIIWMPARLQISPRWVHINAIWDRTEKVLFLLLDAYLNWYFIRVVNADLVKNGLTKYNRLVRFNKRIIVVSLLLDVMIIGAMSIPNGFVYAMFHPLAYLVKLNIEMSMAHLIKTIALGHPHPNNDPSLLLTFSSSPGEDMFSTNIFAEAPRQRHSLIRGLFGSEHIVFSQEDVRTRVPGHSSTRSASIPDYELPPWKSKADKKPDNVASDNLSSGEDRRGSNANENCWRWDSGVSSNTRNLEGADDVSTPEAAHLPAHRRMSELG</sequence>
<reference evidence="3" key="2">
    <citation type="submission" date="2020-08" db="EMBL/GenBank/DDBJ databases">
        <title>Draft Genome Sequence of Cumin Blight Pathogen Alternaria burnsii.</title>
        <authorList>
            <person name="Feng Z."/>
        </authorList>
    </citation>
    <scope>NUCLEOTIDE SEQUENCE</scope>
    <source>
        <strain evidence="3">CBS107.38</strain>
    </source>
</reference>
<keyword evidence="2" id="KW-0812">Transmembrane</keyword>
<dbReference type="PANTHER" id="PTHR35179:SF1">
    <property type="entry name" value="INTEGRAL MEMBRANE PROTEIN"/>
    <property type="match status" value="1"/>
</dbReference>
<evidence type="ECO:0000313" key="3">
    <source>
        <dbReference type="EMBL" id="KAF7673202.1"/>
    </source>
</evidence>
<evidence type="ECO:0000256" key="2">
    <source>
        <dbReference type="SAM" id="Phobius"/>
    </source>
</evidence>
<evidence type="ECO:0000256" key="1">
    <source>
        <dbReference type="SAM" id="MobiDB-lite"/>
    </source>
</evidence>
<dbReference type="Proteomes" id="UP000596902">
    <property type="component" value="Unassembled WGS sequence"/>
</dbReference>